<feature type="domain" description="DHFR" evidence="7">
    <location>
        <begin position="1"/>
        <end position="158"/>
    </location>
</feature>
<evidence type="ECO:0000256" key="1">
    <source>
        <dbReference type="ARBA" id="ARBA00004903"/>
    </source>
</evidence>
<dbReference type="GO" id="GO:0046654">
    <property type="term" value="P:tetrahydrofolate biosynthetic process"/>
    <property type="evidence" value="ECO:0007669"/>
    <property type="project" value="InterPro"/>
</dbReference>
<dbReference type="EMBL" id="DXDX01000179">
    <property type="protein sequence ID" value="HIY22193.1"/>
    <property type="molecule type" value="Genomic_DNA"/>
</dbReference>
<comment type="pathway">
    <text evidence="1">Cofactor biosynthesis; tetrahydrofolate biosynthesis; 5,6,7,8-tetrahydrofolate from 7,8-dihydrofolate: step 1/1.</text>
</comment>
<dbReference type="GO" id="GO:0046655">
    <property type="term" value="P:folic acid metabolic process"/>
    <property type="evidence" value="ECO:0007669"/>
    <property type="project" value="TreeGrafter"/>
</dbReference>
<comment type="caution">
    <text evidence="8">The sequence shown here is derived from an EMBL/GenBank/DDBJ whole genome shotgun (WGS) entry which is preliminary data.</text>
</comment>
<keyword evidence="5" id="KW-0521">NADP</keyword>
<dbReference type="PROSITE" id="PS51330">
    <property type="entry name" value="DHFR_2"/>
    <property type="match status" value="1"/>
</dbReference>
<dbReference type="AlphaFoldDB" id="A0A9D1Y9X6"/>
<dbReference type="Gene3D" id="3.40.430.10">
    <property type="entry name" value="Dihydrofolate Reductase, subunit A"/>
    <property type="match status" value="1"/>
</dbReference>
<protein>
    <recommendedName>
        <fullName evidence="3">dihydrofolate reductase</fullName>
        <ecNumber evidence="3">1.5.1.3</ecNumber>
    </recommendedName>
</protein>
<evidence type="ECO:0000313" key="9">
    <source>
        <dbReference type="Proteomes" id="UP000823868"/>
    </source>
</evidence>
<evidence type="ECO:0000313" key="8">
    <source>
        <dbReference type="EMBL" id="HIY22193.1"/>
    </source>
</evidence>
<dbReference type="Proteomes" id="UP000823868">
    <property type="component" value="Unassembled WGS sequence"/>
</dbReference>
<reference evidence="8" key="1">
    <citation type="journal article" date="2021" name="PeerJ">
        <title>Extensive microbial diversity within the chicken gut microbiome revealed by metagenomics and culture.</title>
        <authorList>
            <person name="Gilroy R."/>
            <person name="Ravi A."/>
            <person name="Getino M."/>
            <person name="Pursley I."/>
            <person name="Horton D.L."/>
            <person name="Alikhan N.F."/>
            <person name="Baker D."/>
            <person name="Gharbi K."/>
            <person name="Hall N."/>
            <person name="Watson M."/>
            <person name="Adriaenssens E.M."/>
            <person name="Foster-Nyarko E."/>
            <person name="Jarju S."/>
            <person name="Secka A."/>
            <person name="Antonio M."/>
            <person name="Oren A."/>
            <person name="Chaudhuri R.R."/>
            <person name="La Ragione R."/>
            <person name="Hildebrand F."/>
            <person name="Pallen M.J."/>
        </authorList>
    </citation>
    <scope>NUCLEOTIDE SEQUENCE</scope>
    <source>
        <strain evidence="8">ChiBcec16_6824</strain>
    </source>
</reference>
<dbReference type="PRINTS" id="PR00070">
    <property type="entry name" value="DHFR"/>
</dbReference>
<dbReference type="GO" id="GO:0046452">
    <property type="term" value="P:dihydrofolate metabolic process"/>
    <property type="evidence" value="ECO:0007669"/>
    <property type="project" value="TreeGrafter"/>
</dbReference>
<sequence length="159" mass="18019">MNAIVAVDQNWAIGKEGDQLVYLKEDLKHFCTLTTGHTIVVGRKTLSTFPGGKPLKGRDNWILSRAADFFVEGARVFGSVEALLKEVPQDVFVVGGSEVYTALLPWCERVYVTYIEAAFPEADTFFPNLDALEEWEIEEEGEPLSEAGFTYRYRTYRRK</sequence>
<dbReference type="InterPro" id="IPR001796">
    <property type="entry name" value="DHFR_dom"/>
</dbReference>
<organism evidence="8 9">
    <name type="scientific">Candidatus Flavonifractor merdigallinarum</name>
    <dbReference type="NCBI Taxonomy" id="2838589"/>
    <lineage>
        <taxon>Bacteria</taxon>
        <taxon>Bacillati</taxon>
        <taxon>Bacillota</taxon>
        <taxon>Clostridia</taxon>
        <taxon>Eubacteriales</taxon>
        <taxon>Oscillospiraceae</taxon>
        <taxon>Flavonifractor</taxon>
    </lineage>
</organism>
<dbReference type="InterPro" id="IPR012259">
    <property type="entry name" value="DHFR"/>
</dbReference>
<dbReference type="SUPFAM" id="SSF53597">
    <property type="entry name" value="Dihydrofolate reductase-like"/>
    <property type="match status" value="1"/>
</dbReference>
<dbReference type="CDD" id="cd00209">
    <property type="entry name" value="DHFR"/>
    <property type="match status" value="1"/>
</dbReference>
<evidence type="ECO:0000256" key="6">
    <source>
        <dbReference type="ARBA" id="ARBA00023002"/>
    </source>
</evidence>
<dbReference type="GO" id="GO:0050661">
    <property type="term" value="F:NADP binding"/>
    <property type="evidence" value="ECO:0007669"/>
    <property type="project" value="InterPro"/>
</dbReference>
<name>A0A9D1Y9X6_9FIRM</name>
<keyword evidence="4" id="KW-0554">One-carbon metabolism</keyword>
<comment type="similarity">
    <text evidence="2">Belongs to the dihydrofolate reductase family.</text>
</comment>
<dbReference type="GO" id="GO:0004146">
    <property type="term" value="F:dihydrofolate reductase activity"/>
    <property type="evidence" value="ECO:0007669"/>
    <property type="project" value="UniProtKB-EC"/>
</dbReference>
<reference evidence="8" key="2">
    <citation type="submission" date="2021-04" db="EMBL/GenBank/DDBJ databases">
        <authorList>
            <person name="Gilroy R."/>
        </authorList>
    </citation>
    <scope>NUCLEOTIDE SEQUENCE</scope>
    <source>
        <strain evidence="8">ChiBcec16_6824</strain>
    </source>
</reference>
<keyword evidence="6" id="KW-0560">Oxidoreductase</keyword>
<gene>
    <name evidence="8" type="ORF">H9841_09890</name>
</gene>
<dbReference type="GO" id="GO:0005829">
    <property type="term" value="C:cytosol"/>
    <property type="evidence" value="ECO:0007669"/>
    <property type="project" value="TreeGrafter"/>
</dbReference>
<evidence type="ECO:0000256" key="3">
    <source>
        <dbReference type="ARBA" id="ARBA00012856"/>
    </source>
</evidence>
<dbReference type="GO" id="GO:0006730">
    <property type="term" value="P:one-carbon metabolic process"/>
    <property type="evidence" value="ECO:0007669"/>
    <property type="project" value="UniProtKB-KW"/>
</dbReference>
<dbReference type="PANTHER" id="PTHR48069">
    <property type="entry name" value="DIHYDROFOLATE REDUCTASE"/>
    <property type="match status" value="1"/>
</dbReference>
<evidence type="ECO:0000256" key="5">
    <source>
        <dbReference type="ARBA" id="ARBA00022857"/>
    </source>
</evidence>
<accession>A0A9D1Y9X6</accession>
<dbReference type="InterPro" id="IPR024072">
    <property type="entry name" value="DHFR-like_dom_sf"/>
</dbReference>
<evidence type="ECO:0000256" key="2">
    <source>
        <dbReference type="ARBA" id="ARBA00009539"/>
    </source>
</evidence>
<dbReference type="PANTHER" id="PTHR48069:SF3">
    <property type="entry name" value="DIHYDROFOLATE REDUCTASE"/>
    <property type="match status" value="1"/>
</dbReference>
<dbReference type="Pfam" id="PF00186">
    <property type="entry name" value="DHFR_1"/>
    <property type="match status" value="1"/>
</dbReference>
<evidence type="ECO:0000259" key="7">
    <source>
        <dbReference type="PROSITE" id="PS51330"/>
    </source>
</evidence>
<dbReference type="EC" id="1.5.1.3" evidence="3"/>
<proteinExistence type="inferred from homology"/>
<evidence type="ECO:0000256" key="4">
    <source>
        <dbReference type="ARBA" id="ARBA00022563"/>
    </source>
</evidence>